<dbReference type="KEGG" id="thg:TCELL_0089"/>
<evidence type="ECO:0000313" key="1">
    <source>
        <dbReference type="EMBL" id="AFK50514.1"/>
    </source>
</evidence>
<dbReference type="InParanoid" id="I3TCM6"/>
<dbReference type="HOGENOM" id="CLU_097412_0_0_2"/>
<gene>
    <name evidence="1" type="ordered locus">TCELL_0089</name>
</gene>
<evidence type="ECO:0000313" key="2">
    <source>
        <dbReference type="Proteomes" id="UP000005270"/>
    </source>
</evidence>
<proteinExistence type="predicted"/>
<organism evidence="1 2">
    <name type="scientific">Thermogladius calderae (strain DSM 22663 / VKM B-2946 / 1633)</name>
    <dbReference type="NCBI Taxonomy" id="1184251"/>
    <lineage>
        <taxon>Archaea</taxon>
        <taxon>Thermoproteota</taxon>
        <taxon>Thermoprotei</taxon>
        <taxon>Desulfurococcales</taxon>
        <taxon>Desulfurococcaceae</taxon>
        <taxon>Thermogladius</taxon>
    </lineage>
</organism>
<name>I3TCM6_THEC1</name>
<dbReference type="eggNOG" id="arCOG10417">
    <property type="taxonomic scope" value="Archaea"/>
</dbReference>
<keyword evidence="2" id="KW-1185">Reference proteome</keyword>
<dbReference type="Proteomes" id="UP000005270">
    <property type="component" value="Chromosome"/>
</dbReference>
<dbReference type="EMBL" id="CP003531">
    <property type="protein sequence ID" value="AFK50514.1"/>
    <property type="molecule type" value="Genomic_DNA"/>
</dbReference>
<reference evidence="1 2" key="1">
    <citation type="journal article" date="2012" name="J. Bacteriol.">
        <title>Complete genome sequence of the hyperthermophilic cellulolytic Crenarchaeon 'Thermogladius cellulolyticus' 1633.</title>
        <authorList>
            <person name="Mardanov A.V."/>
            <person name="Kochetkova T.V."/>
            <person name="Beletsky A.V."/>
            <person name="Bonch-Osmolovskaya E.A."/>
            <person name="Ravin N.V."/>
            <person name="Skryabin K.G."/>
        </authorList>
    </citation>
    <scope>NUCLEOTIDE SEQUENCE [LARGE SCALE GENOMIC DNA]</scope>
    <source>
        <strain evidence="2">DSM 22663 / VKM B-2946 / 1633</strain>
    </source>
</reference>
<protein>
    <submittedName>
        <fullName evidence="1">Uncharacterized protein</fullName>
    </submittedName>
</protein>
<dbReference type="STRING" id="1184251.TCELL_0089"/>
<accession>I3TCM6</accession>
<sequence>MFFEARGRVPGDFLSFVEEVVSDFYNAVETAPEILEVYVFESTWLKRRFLEDEARELGVLVVGDYPVSHDAWRGWPRIHLDYEKLKNLQPRTVRALLAHECAHAILHGSLSSYLIRVEGWTEEELGEGFIEGLYLASTVVKDLEVSAFLKERGLYDVLADYYSYVREELAGTDCEGLHGLLDFAKLATPCALIDCDPPPCILARGCCAKRCEDIVEVLREVSRLKTGLSERVTFLLRRIKELVGEERVCL</sequence>
<dbReference type="AlphaFoldDB" id="I3TCM6"/>